<keyword evidence="2" id="KW-1185">Reference proteome</keyword>
<accession>A0A085M811</accession>
<gene>
    <name evidence="1" type="ORF">M513_05838</name>
</gene>
<organism evidence="1 2">
    <name type="scientific">Trichuris suis</name>
    <name type="common">pig whipworm</name>
    <dbReference type="NCBI Taxonomy" id="68888"/>
    <lineage>
        <taxon>Eukaryota</taxon>
        <taxon>Metazoa</taxon>
        <taxon>Ecdysozoa</taxon>
        <taxon>Nematoda</taxon>
        <taxon>Enoplea</taxon>
        <taxon>Dorylaimia</taxon>
        <taxon>Trichinellida</taxon>
        <taxon>Trichuridae</taxon>
        <taxon>Trichuris</taxon>
    </lineage>
</organism>
<dbReference type="AlphaFoldDB" id="A0A085M811"/>
<reference evidence="1 2" key="1">
    <citation type="journal article" date="2014" name="Nat. Genet.">
        <title>Genome and transcriptome of the porcine whipworm Trichuris suis.</title>
        <authorList>
            <person name="Jex A.R."/>
            <person name="Nejsum P."/>
            <person name="Schwarz E.M."/>
            <person name="Hu L."/>
            <person name="Young N.D."/>
            <person name="Hall R.S."/>
            <person name="Korhonen P.K."/>
            <person name="Liao S."/>
            <person name="Thamsborg S."/>
            <person name="Xia J."/>
            <person name="Xu P."/>
            <person name="Wang S."/>
            <person name="Scheerlinck J.P."/>
            <person name="Hofmann A."/>
            <person name="Sternberg P.W."/>
            <person name="Wang J."/>
            <person name="Gasser R.B."/>
        </authorList>
    </citation>
    <scope>NUCLEOTIDE SEQUENCE [LARGE SCALE GENOMIC DNA]</scope>
    <source>
        <strain evidence="1">DCEP-RM93M</strain>
    </source>
</reference>
<proteinExistence type="predicted"/>
<sequence length="98" mass="11329">MIVAFLVKRSAGFLHIGFHREYYICDYYFPKIFESFEKCGIKLPSCDRDIGRLGSRLGSKYPYNWQPGSWYLKALQLFLEGIPDVAVQGGKGNHLLRH</sequence>
<evidence type="ECO:0000313" key="2">
    <source>
        <dbReference type="Proteomes" id="UP000030764"/>
    </source>
</evidence>
<dbReference type="Proteomes" id="UP000030764">
    <property type="component" value="Unassembled WGS sequence"/>
</dbReference>
<protein>
    <submittedName>
        <fullName evidence="1">Uncharacterized protein</fullName>
    </submittedName>
</protein>
<name>A0A085M811_9BILA</name>
<evidence type="ECO:0000313" key="1">
    <source>
        <dbReference type="EMBL" id="KFD53357.1"/>
    </source>
</evidence>
<dbReference type="EMBL" id="KL363218">
    <property type="protein sequence ID" value="KFD53357.1"/>
    <property type="molecule type" value="Genomic_DNA"/>
</dbReference>